<evidence type="ECO:0000256" key="7">
    <source>
        <dbReference type="SAM" id="Phobius"/>
    </source>
</evidence>
<proteinExistence type="inferred from homology"/>
<evidence type="ECO:0000256" key="4">
    <source>
        <dbReference type="ARBA" id="ARBA00022989"/>
    </source>
</evidence>
<evidence type="ECO:0000256" key="6">
    <source>
        <dbReference type="ARBA" id="ARBA00038076"/>
    </source>
</evidence>
<keyword evidence="2" id="KW-1003">Cell membrane</keyword>
<dbReference type="PANTHER" id="PTHR30572:SF4">
    <property type="entry name" value="ABC TRANSPORTER PERMEASE YTRF"/>
    <property type="match status" value="1"/>
</dbReference>
<dbReference type="InterPro" id="IPR025857">
    <property type="entry name" value="MacB_PCD"/>
</dbReference>
<evidence type="ECO:0000313" key="10">
    <source>
        <dbReference type="EMBL" id="MBM7129490.1"/>
    </source>
</evidence>
<dbReference type="Pfam" id="PF12704">
    <property type="entry name" value="MacB_PCD"/>
    <property type="match status" value="1"/>
</dbReference>
<dbReference type="InterPro" id="IPR003838">
    <property type="entry name" value="ABC3_permease_C"/>
</dbReference>
<evidence type="ECO:0000256" key="2">
    <source>
        <dbReference type="ARBA" id="ARBA00022475"/>
    </source>
</evidence>
<dbReference type="InterPro" id="IPR050250">
    <property type="entry name" value="Macrolide_Exporter_MacB"/>
</dbReference>
<keyword evidence="5 7" id="KW-0472">Membrane</keyword>
<name>A0ABS2KF53_9GAMM</name>
<evidence type="ECO:0000259" key="8">
    <source>
        <dbReference type="Pfam" id="PF02687"/>
    </source>
</evidence>
<keyword evidence="11" id="KW-1185">Reference proteome</keyword>
<comment type="similarity">
    <text evidence="6">Belongs to the ABC-4 integral membrane protein family.</text>
</comment>
<comment type="subcellular location">
    <subcellularLocation>
        <location evidence="1">Cell membrane</location>
        <topology evidence="1">Multi-pass membrane protein</topology>
    </subcellularLocation>
</comment>
<evidence type="ECO:0000256" key="5">
    <source>
        <dbReference type="ARBA" id="ARBA00023136"/>
    </source>
</evidence>
<dbReference type="PANTHER" id="PTHR30572">
    <property type="entry name" value="MEMBRANE COMPONENT OF TRANSPORTER-RELATED"/>
    <property type="match status" value="1"/>
</dbReference>
<evidence type="ECO:0000313" key="11">
    <source>
        <dbReference type="Proteomes" id="UP001430193"/>
    </source>
</evidence>
<keyword evidence="3 7" id="KW-0812">Transmembrane</keyword>
<feature type="domain" description="ABC3 transporter permease C-terminal" evidence="8">
    <location>
        <begin position="292"/>
        <end position="404"/>
    </location>
</feature>
<reference evidence="10" key="1">
    <citation type="submission" date="2020-10" db="EMBL/GenBank/DDBJ databases">
        <title>Phylogeny of dyella-like bacteria.</title>
        <authorList>
            <person name="Fu J."/>
        </authorList>
    </citation>
    <scope>NUCLEOTIDE SEQUENCE</scope>
    <source>
        <strain evidence="10">DHON07</strain>
    </source>
</reference>
<dbReference type="EMBL" id="JADIKF010000038">
    <property type="protein sequence ID" value="MBM7129490.1"/>
    <property type="molecule type" value="Genomic_DNA"/>
</dbReference>
<dbReference type="Pfam" id="PF02687">
    <property type="entry name" value="FtsX"/>
    <property type="match status" value="1"/>
</dbReference>
<evidence type="ECO:0000259" key="9">
    <source>
        <dbReference type="Pfam" id="PF12704"/>
    </source>
</evidence>
<feature type="transmembrane region" description="Helical" evidence="7">
    <location>
        <begin position="333"/>
        <end position="359"/>
    </location>
</feature>
<gene>
    <name evidence="10" type="ORF">ISS99_08130</name>
</gene>
<sequence>MSLPPLLSVLHRHKMSVSLIVLQVALSLAIVANALFVIEQRVDRVRQPSGLDEQNLFLLTQQWIGISDADSPSGQSRLDSLLQADLRTLRSLPDVQAVTSISALPLTGPSSNVYLNLKPMQPHGEAFAGLYAVDESSLKTLGVRLLEGRDFSAADVKFDTPSQPFVIVTRPLADKLFPAGDALGKTVYLDGGNLPSSIVGIVDRLHVSSVYGQEASSPWYSVMTPVHVPSAATLYAVRARPGRLAAAMAAAKPALYAANAARVMDEDSLKSFASIRAEAYRADIGTASLMGVISLLLLIVTGAGIAGLSQAWVSERRRQIGIRRALGARRRDIFQYFQLENVVMVGSGAAVGLGVAYGLNRLLMHYFEMETLPVAYVLAGAFVVMAIGQCAVFVPARQASRVPPATATR</sequence>
<feature type="domain" description="MacB-like periplasmic core" evidence="9">
    <location>
        <begin position="24"/>
        <end position="250"/>
    </location>
</feature>
<organism evidence="10 11">
    <name type="scientific">Dyella mobilis</name>
    <dbReference type="NCBI Taxonomy" id="1849582"/>
    <lineage>
        <taxon>Bacteria</taxon>
        <taxon>Pseudomonadati</taxon>
        <taxon>Pseudomonadota</taxon>
        <taxon>Gammaproteobacteria</taxon>
        <taxon>Lysobacterales</taxon>
        <taxon>Rhodanobacteraceae</taxon>
        <taxon>Dyella</taxon>
    </lineage>
</organism>
<evidence type="ECO:0000256" key="1">
    <source>
        <dbReference type="ARBA" id="ARBA00004651"/>
    </source>
</evidence>
<comment type="caution">
    <text evidence="10">The sequence shown here is derived from an EMBL/GenBank/DDBJ whole genome shotgun (WGS) entry which is preliminary data.</text>
</comment>
<feature type="transmembrane region" description="Helical" evidence="7">
    <location>
        <begin position="289"/>
        <end position="313"/>
    </location>
</feature>
<protein>
    <submittedName>
        <fullName evidence="10">ABC transporter permease</fullName>
    </submittedName>
</protein>
<keyword evidence="4 7" id="KW-1133">Transmembrane helix</keyword>
<dbReference type="Proteomes" id="UP001430193">
    <property type="component" value="Unassembled WGS sequence"/>
</dbReference>
<evidence type="ECO:0000256" key="3">
    <source>
        <dbReference type="ARBA" id="ARBA00022692"/>
    </source>
</evidence>
<accession>A0ABS2KF53</accession>
<feature type="transmembrane region" description="Helical" evidence="7">
    <location>
        <begin position="374"/>
        <end position="394"/>
    </location>
</feature>